<protein>
    <submittedName>
        <fullName evidence="2">Acetyltransferase</fullName>
    </submittedName>
</protein>
<proteinExistence type="predicted"/>
<gene>
    <name evidence="3" type="ORF">E1948_09330</name>
    <name evidence="2" type="ORF">E1948_13850</name>
</gene>
<accession>A0AAE6F0J2</accession>
<evidence type="ECO:0000313" key="3">
    <source>
        <dbReference type="EMBL" id="QCT57609.1"/>
    </source>
</evidence>
<dbReference type="EMBL" id="JAIGOF010000033">
    <property type="protein sequence ID" value="MBX8595644.1"/>
    <property type="molecule type" value="Genomic_DNA"/>
</dbReference>
<evidence type="ECO:0000313" key="2">
    <source>
        <dbReference type="EMBL" id="MBX8595644.1"/>
    </source>
</evidence>
<reference evidence="2" key="2">
    <citation type="submission" date="2021-08" db="EMBL/GenBank/DDBJ databases">
        <title>Whole-genome sequencing of local methicillin-resistant S. aureus strain Lr2.</title>
        <authorList>
            <person name="Ali A."/>
            <person name="Ullah N."/>
        </authorList>
    </citation>
    <scope>NUCLEOTIDE SEQUENCE</scope>
    <source>
        <strain evidence="2">Lr2</strain>
    </source>
</reference>
<organism evidence="3">
    <name type="scientific">Staphylococcus aureus</name>
    <dbReference type="NCBI Taxonomy" id="1280"/>
    <lineage>
        <taxon>Bacteria</taxon>
        <taxon>Bacillati</taxon>
        <taxon>Bacillota</taxon>
        <taxon>Bacilli</taxon>
        <taxon>Bacillales</taxon>
        <taxon>Staphylococcaceae</taxon>
        <taxon>Staphylococcus</taxon>
    </lineage>
</organism>
<name>A0AAE6F0J2_STAAU</name>
<dbReference type="RefSeq" id="WP_138081403.1">
    <property type="nucleotide sequence ID" value="NZ_JAIGOF010000033.1"/>
</dbReference>
<dbReference type="EMBL" id="CP038850">
    <property type="protein sequence ID" value="QCT57609.1"/>
    <property type="molecule type" value="Genomic_DNA"/>
</dbReference>
<evidence type="ECO:0000256" key="1">
    <source>
        <dbReference type="SAM" id="Coils"/>
    </source>
</evidence>
<keyword evidence="1" id="KW-0175">Coiled coil</keyword>
<dbReference type="Proteomes" id="UP000309390">
    <property type="component" value="Unassembled WGS sequence"/>
</dbReference>
<reference evidence="3" key="1">
    <citation type="submission" date="2019-04" db="EMBL/GenBank/DDBJ databases">
        <title>Whole-genome sequencing of local methicillin-resistant S. aureus strain Lr2.</title>
        <authorList>
            <person name="Ullah N."/>
            <person name="Ali A."/>
        </authorList>
    </citation>
    <scope>NUCLEOTIDE SEQUENCE [LARGE SCALE GENOMIC DNA]</scope>
    <source>
        <strain evidence="3">Lr2</strain>
    </source>
</reference>
<dbReference type="AlphaFoldDB" id="A0AAE6F0J2"/>
<sequence length="99" mass="12141">MIQPTREELINFMKKHGAENVDSITDEQSAIRHFRAQSKVFKDERDEYKKQRDELIVDIAKLRERNEELENMWRTVKNELLGRYEHYCFKFRELHPESK</sequence>
<feature type="coiled-coil region" evidence="1">
    <location>
        <begin position="45"/>
        <end position="79"/>
    </location>
</feature>